<evidence type="ECO:0000313" key="3">
    <source>
        <dbReference type="Proteomes" id="UP001551482"/>
    </source>
</evidence>
<protein>
    <submittedName>
        <fullName evidence="2">Uncharacterized protein</fullName>
    </submittedName>
</protein>
<evidence type="ECO:0000313" key="2">
    <source>
        <dbReference type="EMBL" id="MEU8139570.1"/>
    </source>
</evidence>
<dbReference type="RefSeq" id="WP_358363750.1">
    <property type="nucleotide sequence ID" value="NZ_JBEZFP010000184.1"/>
</dbReference>
<keyword evidence="3" id="KW-1185">Reference proteome</keyword>
<sequence length="168" mass="16655">MTTPVYGTQHAQDAGPQIGRAHAAVSYVGIAGGVLAAIGSALAWVELSIGGESETLKGTEGDDGTFVIVAALLAAALFVGGVVARKAVVSAAAAVPALVALVFGILNVADAERLPTQKLEGEGASSAEISEGLEMFDISTSFGVYVVLVGALVAVVAGVMAFLKGRSA</sequence>
<feature type="transmembrane region" description="Helical" evidence="1">
    <location>
        <begin position="142"/>
        <end position="163"/>
    </location>
</feature>
<feature type="transmembrane region" description="Helical" evidence="1">
    <location>
        <begin position="65"/>
        <end position="84"/>
    </location>
</feature>
<keyword evidence="1" id="KW-1133">Transmembrane helix</keyword>
<keyword evidence="1" id="KW-0812">Transmembrane</keyword>
<dbReference type="EMBL" id="JBEZFP010000184">
    <property type="protein sequence ID" value="MEU8139570.1"/>
    <property type="molecule type" value="Genomic_DNA"/>
</dbReference>
<gene>
    <name evidence="2" type="ORF">AB0C36_39510</name>
</gene>
<accession>A0ABV3DUZ8</accession>
<proteinExistence type="predicted"/>
<feature type="transmembrane region" description="Helical" evidence="1">
    <location>
        <begin position="24"/>
        <end position="45"/>
    </location>
</feature>
<evidence type="ECO:0000256" key="1">
    <source>
        <dbReference type="SAM" id="Phobius"/>
    </source>
</evidence>
<dbReference type="Proteomes" id="UP001551482">
    <property type="component" value="Unassembled WGS sequence"/>
</dbReference>
<reference evidence="2 3" key="1">
    <citation type="submission" date="2024-06" db="EMBL/GenBank/DDBJ databases">
        <title>The Natural Products Discovery Center: Release of the First 8490 Sequenced Strains for Exploring Actinobacteria Biosynthetic Diversity.</title>
        <authorList>
            <person name="Kalkreuter E."/>
            <person name="Kautsar S.A."/>
            <person name="Yang D."/>
            <person name="Bader C.D."/>
            <person name="Teijaro C.N."/>
            <person name="Fluegel L."/>
            <person name="Davis C.M."/>
            <person name="Simpson J.R."/>
            <person name="Lauterbach L."/>
            <person name="Steele A.D."/>
            <person name="Gui C."/>
            <person name="Meng S."/>
            <person name="Li G."/>
            <person name="Viehrig K."/>
            <person name="Ye F."/>
            <person name="Su P."/>
            <person name="Kiefer A.F."/>
            <person name="Nichols A."/>
            <person name="Cepeda A.J."/>
            <person name="Yan W."/>
            <person name="Fan B."/>
            <person name="Jiang Y."/>
            <person name="Adhikari A."/>
            <person name="Zheng C.-J."/>
            <person name="Schuster L."/>
            <person name="Cowan T.M."/>
            <person name="Smanski M.J."/>
            <person name="Chevrette M.G."/>
            <person name="De Carvalho L.P.S."/>
            <person name="Shen B."/>
        </authorList>
    </citation>
    <scope>NUCLEOTIDE SEQUENCE [LARGE SCALE GENOMIC DNA]</scope>
    <source>
        <strain evidence="2 3">NPDC048946</strain>
    </source>
</reference>
<keyword evidence="1" id="KW-0472">Membrane</keyword>
<comment type="caution">
    <text evidence="2">The sequence shown here is derived from an EMBL/GenBank/DDBJ whole genome shotgun (WGS) entry which is preliminary data.</text>
</comment>
<name>A0ABV3DUZ8_9ACTN</name>
<feature type="transmembrane region" description="Helical" evidence="1">
    <location>
        <begin position="91"/>
        <end position="109"/>
    </location>
</feature>
<organism evidence="2 3">
    <name type="scientific">Streptodolium elevatio</name>
    <dbReference type="NCBI Taxonomy" id="3157996"/>
    <lineage>
        <taxon>Bacteria</taxon>
        <taxon>Bacillati</taxon>
        <taxon>Actinomycetota</taxon>
        <taxon>Actinomycetes</taxon>
        <taxon>Kitasatosporales</taxon>
        <taxon>Streptomycetaceae</taxon>
        <taxon>Streptodolium</taxon>
    </lineage>
</organism>